<evidence type="ECO:0000256" key="1">
    <source>
        <dbReference type="ARBA" id="ARBA00005059"/>
    </source>
</evidence>
<dbReference type="InterPro" id="IPR036343">
    <property type="entry name" value="GluRdtase_N_sf"/>
</dbReference>
<dbReference type="Proteomes" id="UP000002574">
    <property type="component" value="Chromosome"/>
</dbReference>
<evidence type="ECO:0000256" key="4">
    <source>
        <dbReference type="ARBA" id="ARBA00022857"/>
    </source>
</evidence>
<dbReference type="InterPro" id="IPR015895">
    <property type="entry name" value="4pyrrol_synth_GluRdtase_N"/>
</dbReference>
<sequence>MDRIFVWGINFKTAPVEYREGLACSREETAYLLSILKTIKGVEELILLSTCNRVELYAVAQEYACMENLVNTLLELKGASWDLKRYSFLLQGKEAIHHIFKVASSLDSMVVGETQITSQFKDAFSIARNVGTVGKVLHRLYEKALRTAKRVRTETGISKNAVSVSYVAVDLARKIFGNLKKAKVLLVGAGEMGELAARYLKKLQASLSITNRTYEKSVDLARELEGHALRFESLEDYLYEFDIVILSTASKEPILKKDMVKKAIKLRNYKPMFIIDISVPRNADPSINDLDEVFLYNIDDLRSIAEKNLSERLKEKEKGEIIVWDEVEKLVKWLELLKVESYIIKIKNRWKDVEAREPAVRKLIHSVIEEIRKQPSSAERLFKIFVQEVDDGDTFRGLSYVHNRADGA</sequence>
<comment type="subunit">
    <text evidence="9">Homodimer.</text>
</comment>
<dbReference type="KEGG" id="hte:Hydth_0326"/>
<dbReference type="Gene3D" id="3.40.50.720">
    <property type="entry name" value="NAD(P)-binding Rossmann-like Domain"/>
    <property type="match status" value="1"/>
</dbReference>
<evidence type="ECO:0000256" key="7">
    <source>
        <dbReference type="ARBA" id="ARBA00047464"/>
    </source>
</evidence>
<feature type="binding site" evidence="9 11">
    <location>
        <position position="108"/>
    </location>
    <ligand>
        <name>substrate</name>
    </ligand>
</feature>
<dbReference type="eggNOG" id="COG0373">
    <property type="taxonomic scope" value="Bacteria"/>
</dbReference>
<feature type="active site" description="Nucleophile" evidence="9 10">
    <location>
        <position position="51"/>
    </location>
</feature>
<dbReference type="HAMAP" id="MF_00087">
    <property type="entry name" value="Glu_tRNA_reductase"/>
    <property type="match status" value="1"/>
</dbReference>
<dbReference type="CDD" id="cd05213">
    <property type="entry name" value="NAD_bind_Glutamyl_tRNA_reduct"/>
    <property type="match status" value="1"/>
</dbReference>
<dbReference type="STRING" id="608538.HTH_0328"/>
<evidence type="ECO:0000256" key="6">
    <source>
        <dbReference type="ARBA" id="ARBA00023244"/>
    </source>
</evidence>
<dbReference type="PIRSF" id="PIRSF000445">
    <property type="entry name" value="4pyrrol_synth_GluRdtase"/>
    <property type="match status" value="1"/>
</dbReference>
<accession>D3DG42</accession>
<dbReference type="EMBL" id="AP011112">
    <property type="protein sequence ID" value="BAI68794.1"/>
    <property type="molecule type" value="Genomic_DNA"/>
</dbReference>
<comment type="pathway">
    <text evidence="1 9">Porphyrin-containing compound metabolism; protoporphyrin-IX biosynthesis; 5-aminolevulinate from L-glutamyl-tRNA(Glu): step 1/2.</text>
</comment>
<dbReference type="FunFam" id="3.30.460.30:FF:000001">
    <property type="entry name" value="Glutamyl-tRNA reductase"/>
    <property type="match status" value="1"/>
</dbReference>
<feature type="binding site" evidence="9 12">
    <location>
        <begin position="188"/>
        <end position="193"/>
    </location>
    <ligand>
        <name>NADP(+)</name>
        <dbReference type="ChEBI" id="CHEBI:58349"/>
    </ligand>
</feature>
<evidence type="ECO:0000256" key="12">
    <source>
        <dbReference type="PIRSR" id="PIRSR000445-3"/>
    </source>
</evidence>
<dbReference type="GO" id="GO:0050661">
    <property type="term" value="F:NADP binding"/>
    <property type="evidence" value="ECO:0007669"/>
    <property type="project" value="InterPro"/>
</dbReference>
<gene>
    <name evidence="9 16" type="primary">hemA</name>
    <name evidence="16" type="ordered locus">HTH_0328</name>
</gene>
<dbReference type="Gene3D" id="3.30.460.30">
    <property type="entry name" value="Glutamyl-tRNA reductase, N-terminal domain"/>
    <property type="match status" value="1"/>
</dbReference>
<evidence type="ECO:0000256" key="3">
    <source>
        <dbReference type="ARBA" id="ARBA00012970"/>
    </source>
</evidence>
<dbReference type="InterPro" id="IPR036291">
    <property type="entry name" value="NAD(P)-bd_dom_sf"/>
</dbReference>
<dbReference type="SUPFAM" id="SSF51735">
    <property type="entry name" value="NAD(P)-binding Rossmann-fold domains"/>
    <property type="match status" value="1"/>
</dbReference>
<keyword evidence="5 9" id="KW-0560">Oxidoreductase</keyword>
<dbReference type="InterPro" id="IPR018214">
    <property type="entry name" value="GluRdtase_CS"/>
</dbReference>
<dbReference type="PROSITE" id="PS00747">
    <property type="entry name" value="GLUTR"/>
    <property type="match status" value="1"/>
</dbReference>
<dbReference type="AlphaFoldDB" id="D3DG42"/>
<comment type="miscellaneous">
    <text evidence="9">During catalysis, the active site Cys acts as a nucleophile attacking the alpha-carbonyl group of tRNA-bound glutamate with the formation of a thioester intermediate between enzyme and glutamate, and the concomitant release of tRNA(Glu). The thioester intermediate is finally reduced by direct hydride transfer from NADPH, to form the product GSA.</text>
</comment>
<keyword evidence="17" id="KW-1185">Reference proteome</keyword>
<dbReference type="EC" id="1.2.1.70" evidence="3 9"/>
<feature type="binding site" evidence="9 11">
    <location>
        <begin position="113"/>
        <end position="115"/>
    </location>
    <ligand>
        <name>substrate</name>
    </ligand>
</feature>
<proteinExistence type="inferred from homology"/>
<comment type="domain">
    <text evidence="9">Possesses an unusual extended V-shaped dimeric structure with each monomer consisting of three distinct domains arranged along a curved 'spinal' alpha-helix. The N-terminal catalytic domain specifically recognizes the glutamate moiety of the substrate. The second domain is the NADPH-binding domain, and the third C-terminal domain is responsible for dimerization.</text>
</comment>
<dbReference type="Pfam" id="PF05201">
    <property type="entry name" value="GlutR_N"/>
    <property type="match status" value="1"/>
</dbReference>
<evidence type="ECO:0000256" key="5">
    <source>
        <dbReference type="ARBA" id="ARBA00023002"/>
    </source>
</evidence>
<dbReference type="RefSeq" id="WP_012962977.1">
    <property type="nucleotide sequence ID" value="NC_013799.1"/>
</dbReference>
<keyword evidence="4 9" id="KW-0521">NADP</keyword>
<evidence type="ECO:0000256" key="8">
    <source>
        <dbReference type="ARBA" id="ARBA00068659"/>
    </source>
</evidence>
<dbReference type="InterPro" id="IPR000343">
    <property type="entry name" value="4pyrrol_synth_GluRdtase"/>
</dbReference>
<evidence type="ECO:0000313" key="17">
    <source>
        <dbReference type="Proteomes" id="UP000002574"/>
    </source>
</evidence>
<evidence type="ECO:0000256" key="2">
    <source>
        <dbReference type="ARBA" id="ARBA00005916"/>
    </source>
</evidence>
<keyword evidence="6 9" id="KW-0627">Porphyrin biosynthesis</keyword>
<dbReference type="PANTHER" id="PTHR43013">
    <property type="entry name" value="GLUTAMYL-TRNA REDUCTASE"/>
    <property type="match status" value="1"/>
</dbReference>
<protein>
    <recommendedName>
        <fullName evidence="8 9">Glutamyl-tRNA reductase</fullName>
        <shortName evidence="9">GluTR</shortName>
        <ecNumber evidence="3 9">1.2.1.70</ecNumber>
    </recommendedName>
</protein>
<name>D3DG42_HYDTT</name>
<evidence type="ECO:0000259" key="15">
    <source>
        <dbReference type="Pfam" id="PF05201"/>
    </source>
</evidence>
<dbReference type="PATRIC" id="fig|608538.5.peg.328"/>
<dbReference type="OrthoDB" id="110209at2"/>
<evidence type="ECO:0000256" key="10">
    <source>
        <dbReference type="PIRSR" id="PIRSR000445-1"/>
    </source>
</evidence>
<comment type="function">
    <text evidence="9">Catalyzes the NADPH-dependent reduction of glutamyl-tRNA(Glu) to glutamate 1-semialdehyde (GSA).</text>
</comment>
<evidence type="ECO:0000256" key="9">
    <source>
        <dbReference type="HAMAP-Rule" id="MF_00087"/>
    </source>
</evidence>
<organism evidence="16 17">
    <name type="scientific">Hydrogenobacter thermophilus (strain DSM 6534 / IAM 12695 / TK-6)</name>
    <dbReference type="NCBI Taxonomy" id="608538"/>
    <lineage>
        <taxon>Bacteria</taxon>
        <taxon>Pseudomonadati</taxon>
        <taxon>Aquificota</taxon>
        <taxon>Aquificia</taxon>
        <taxon>Aquificales</taxon>
        <taxon>Aquificaceae</taxon>
        <taxon>Hydrogenobacter</taxon>
    </lineage>
</organism>
<dbReference type="GO" id="GO:0008883">
    <property type="term" value="F:glutamyl-tRNA reductase activity"/>
    <property type="evidence" value="ECO:0007669"/>
    <property type="project" value="UniProtKB-UniRule"/>
</dbReference>
<comment type="similarity">
    <text evidence="2 9">Belongs to the glutamyl-tRNA reductase family.</text>
</comment>
<feature type="domain" description="Quinate/shikimate 5-dehydrogenase/glutamyl-tRNA reductase" evidence="14">
    <location>
        <begin position="170"/>
        <end position="304"/>
    </location>
</feature>
<dbReference type="PANTHER" id="PTHR43013:SF1">
    <property type="entry name" value="GLUTAMYL-TRNA REDUCTASE"/>
    <property type="match status" value="1"/>
</dbReference>
<dbReference type="NCBIfam" id="TIGR01035">
    <property type="entry name" value="hemA"/>
    <property type="match status" value="1"/>
</dbReference>
<dbReference type="FunFam" id="3.40.50.720:FF:000031">
    <property type="entry name" value="Glutamyl-tRNA reductase"/>
    <property type="match status" value="1"/>
</dbReference>
<evidence type="ECO:0000259" key="14">
    <source>
        <dbReference type="Pfam" id="PF01488"/>
    </source>
</evidence>
<dbReference type="UniPathway" id="UPA00251">
    <property type="reaction ID" value="UER00316"/>
</dbReference>
<evidence type="ECO:0000256" key="11">
    <source>
        <dbReference type="PIRSR" id="PIRSR000445-2"/>
    </source>
</evidence>
<evidence type="ECO:0000313" key="16">
    <source>
        <dbReference type="EMBL" id="BAI68794.1"/>
    </source>
</evidence>
<dbReference type="GO" id="GO:0019353">
    <property type="term" value="P:protoporphyrinogen IX biosynthetic process from glutamate"/>
    <property type="evidence" value="ECO:0007669"/>
    <property type="project" value="TreeGrafter"/>
</dbReference>
<dbReference type="KEGG" id="hth:HTH_0328"/>
<comment type="catalytic activity">
    <reaction evidence="7 9">
        <text>(S)-4-amino-5-oxopentanoate + tRNA(Glu) + NADP(+) = L-glutamyl-tRNA(Glu) + NADPH + H(+)</text>
        <dbReference type="Rhea" id="RHEA:12344"/>
        <dbReference type="Rhea" id="RHEA-COMP:9663"/>
        <dbReference type="Rhea" id="RHEA-COMP:9680"/>
        <dbReference type="ChEBI" id="CHEBI:15378"/>
        <dbReference type="ChEBI" id="CHEBI:57501"/>
        <dbReference type="ChEBI" id="CHEBI:57783"/>
        <dbReference type="ChEBI" id="CHEBI:58349"/>
        <dbReference type="ChEBI" id="CHEBI:78442"/>
        <dbReference type="ChEBI" id="CHEBI:78520"/>
        <dbReference type="EC" id="1.2.1.70"/>
    </reaction>
</comment>
<evidence type="ECO:0000256" key="13">
    <source>
        <dbReference type="PIRSR" id="PIRSR000445-4"/>
    </source>
</evidence>
<dbReference type="SUPFAM" id="SSF69742">
    <property type="entry name" value="Glutamyl tRNA-reductase catalytic, N-terminal domain"/>
    <property type="match status" value="1"/>
</dbReference>
<reference evidence="16 17" key="1">
    <citation type="journal article" date="2010" name="J. Bacteriol.">
        <title>Complete genome sequence of the thermophilic, obligately chemolithoautotrophic hydrogen-oxidizing bacterium Hydrogenobacter thermophilus TK-6.</title>
        <authorList>
            <person name="Arai H."/>
            <person name="Kanbe H."/>
            <person name="Ishii M."/>
            <person name="Igarashi Y."/>
        </authorList>
    </citation>
    <scope>NUCLEOTIDE SEQUENCE [LARGE SCALE GENOMIC DNA]</scope>
    <source>
        <strain evidence="17">DSM 6534 / IAM 12695 / TK-6 [Tokyo]</strain>
    </source>
</reference>
<dbReference type="InterPro" id="IPR006151">
    <property type="entry name" value="Shikm_DH/Glu-tRNA_Rdtase"/>
</dbReference>
<feature type="binding site" evidence="9 11">
    <location>
        <begin position="50"/>
        <end position="53"/>
    </location>
    <ligand>
        <name>substrate</name>
    </ligand>
</feature>
<feature type="site" description="Important for activity" evidence="9 13">
    <location>
        <position position="98"/>
    </location>
</feature>
<feature type="binding site" evidence="9 11">
    <location>
        <position position="119"/>
    </location>
    <ligand>
        <name>substrate</name>
    </ligand>
</feature>
<dbReference type="Pfam" id="PF01488">
    <property type="entry name" value="Shikimate_DH"/>
    <property type="match status" value="1"/>
</dbReference>
<feature type="domain" description="Glutamyl-tRNA reductase N-terminal" evidence="15">
    <location>
        <begin position="8"/>
        <end position="155"/>
    </location>
</feature>